<keyword evidence="4" id="KW-1185">Reference proteome</keyword>
<evidence type="ECO:0000256" key="2">
    <source>
        <dbReference type="SAM" id="Phobius"/>
    </source>
</evidence>
<accession>A0A561UM53</accession>
<evidence type="ECO:0000313" key="4">
    <source>
        <dbReference type="Proteomes" id="UP000317940"/>
    </source>
</evidence>
<feature type="transmembrane region" description="Helical" evidence="2">
    <location>
        <begin position="37"/>
        <end position="65"/>
    </location>
</feature>
<dbReference type="EMBL" id="VIWT01000001">
    <property type="protein sequence ID" value="TWG00445.1"/>
    <property type="molecule type" value="Genomic_DNA"/>
</dbReference>
<keyword evidence="2" id="KW-1133">Transmembrane helix</keyword>
<dbReference type="OrthoDB" id="4301348at2"/>
<keyword evidence="2" id="KW-0812">Transmembrane</keyword>
<name>A0A561UM53_9ACTN</name>
<reference evidence="3 4" key="1">
    <citation type="submission" date="2019-06" db="EMBL/GenBank/DDBJ databases">
        <title>Sequencing the genomes of 1000 actinobacteria strains.</title>
        <authorList>
            <person name="Klenk H.-P."/>
        </authorList>
    </citation>
    <scope>NUCLEOTIDE SEQUENCE [LARGE SCALE GENOMIC DNA]</scope>
    <source>
        <strain evidence="3 4">DSM 44826</strain>
    </source>
</reference>
<keyword evidence="2" id="KW-0472">Membrane</keyword>
<sequence length="264" mass="28987">MGIGMLVLYAALAVVALWLVAELLLQSRAPLHWRGLALGAFLLVVVGMAAHTVVLIGIGALGFAAGQLLVTLAVKAGKTTAWSLRGSDGALPGPLAKVPLLAAATSGDPAPEVVVERDRIGEVGPIEEPAATAEPLPEPVLPEDDGDYGIYDTADPYGYGQEQQQSQQVQYDYSQQQQQGYGYYDPNQYQQPQQQPQYQGYQEYYPGQDQQQWQQQPAYDPNQYQGGYDIPQQQSHEYYQPQPQPQVQPEYPQQTDAGWHGGWQ</sequence>
<evidence type="ECO:0000313" key="3">
    <source>
        <dbReference type="EMBL" id="TWG00445.1"/>
    </source>
</evidence>
<dbReference type="Proteomes" id="UP000317940">
    <property type="component" value="Unassembled WGS sequence"/>
</dbReference>
<comment type="caution">
    <text evidence="3">The sequence shown here is derived from an EMBL/GenBank/DDBJ whole genome shotgun (WGS) entry which is preliminary data.</text>
</comment>
<dbReference type="RefSeq" id="WP_145906544.1">
    <property type="nucleotide sequence ID" value="NZ_BAAAMZ010000014.1"/>
</dbReference>
<feature type="region of interest" description="Disordered" evidence="1">
    <location>
        <begin position="124"/>
        <end position="264"/>
    </location>
</feature>
<evidence type="ECO:0000256" key="1">
    <source>
        <dbReference type="SAM" id="MobiDB-lite"/>
    </source>
</evidence>
<protein>
    <submittedName>
        <fullName evidence="3">Uncharacterized protein</fullName>
    </submittedName>
</protein>
<dbReference type="AlphaFoldDB" id="A0A561UM53"/>
<feature type="transmembrane region" description="Helical" evidence="2">
    <location>
        <begin position="6"/>
        <end position="25"/>
    </location>
</feature>
<organism evidence="3 4">
    <name type="scientific">Kitasatospora viridis</name>
    <dbReference type="NCBI Taxonomy" id="281105"/>
    <lineage>
        <taxon>Bacteria</taxon>
        <taxon>Bacillati</taxon>
        <taxon>Actinomycetota</taxon>
        <taxon>Actinomycetes</taxon>
        <taxon>Kitasatosporales</taxon>
        <taxon>Streptomycetaceae</taxon>
        <taxon>Kitasatospora</taxon>
    </lineage>
</organism>
<feature type="compositionally biased region" description="Low complexity" evidence="1">
    <location>
        <begin position="156"/>
        <end position="223"/>
    </location>
</feature>
<proteinExistence type="predicted"/>
<feature type="compositionally biased region" description="Low complexity" evidence="1">
    <location>
        <begin position="231"/>
        <end position="254"/>
    </location>
</feature>
<gene>
    <name evidence="3" type="ORF">FHX73_114323</name>
</gene>